<evidence type="ECO:0000259" key="6">
    <source>
        <dbReference type="PROSITE" id="PS50846"/>
    </source>
</evidence>
<evidence type="ECO:0000256" key="1">
    <source>
        <dbReference type="ARBA" id="ARBA00022481"/>
    </source>
</evidence>
<dbReference type="InterPro" id="IPR051863">
    <property type="entry name" value="HIPP"/>
</dbReference>
<reference evidence="7 8" key="1">
    <citation type="journal article" date="2018" name="Science">
        <title>The opium poppy genome and morphinan production.</title>
        <authorList>
            <person name="Guo L."/>
            <person name="Winzer T."/>
            <person name="Yang X."/>
            <person name="Li Y."/>
            <person name="Ning Z."/>
            <person name="He Z."/>
            <person name="Teodor R."/>
            <person name="Lu Y."/>
            <person name="Bowser T.A."/>
            <person name="Graham I.A."/>
            <person name="Ye K."/>
        </authorList>
    </citation>
    <scope>NUCLEOTIDE SEQUENCE [LARGE SCALE GENOMIC DNA]</scope>
    <source>
        <strain evidence="8">cv. HN1</strain>
        <tissue evidence="7">Leaves</tissue>
    </source>
</reference>
<keyword evidence="3" id="KW-0449">Lipoprotein</keyword>
<comment type="similarity">
    <text evidence="5">Belongs to the HIPP family.</text>
</comment>
<dbReference type="InterPro" id="IPR006121">
    <property type="entry name" value="HMA_dom"/>
</dbReference>
<dbReference type="AlphaFoldDB" id="A0A4Y7KI08"/>
<dbReference type="Gene3D" id="3.30.70.100">
    <property type="match status" value="1"/>
</dbReference>
<keyword evidence="4" id="KW-0636">Prenylation</keyword>
<keyword evidence="1" id="KW-0488">Methylation</keyword>
<evidence type="ECO:0000313" key="8">
    <source>
        <dbReference type="Proteomes" id="UP000316621"/>
    </source>
</evidence>
<feature type="domain" description="HMA" evidence="6">
    <location>
        <begin position="1"/>
        <end position="67"/>
    </location>
</feature>
<organism evidence="7 8">
    <name type="scientific">Papaver somniferum</name>
    <name type="common">Opium poppy</name>
    <dbReference type="NCBI Taxonomy" id="3469"/>
    <lineage>
        <taxon>Eukaryota</taxon>
        <taxon>Viridiplantae</taxon>
        <taxon>Streptophyta</taxon>
        <taxon>Embryophyta</taxon>
        <taxon>Tracheophyta</taxon>
        <taxon>Spermatophyta</taxon>
        <taxon>Magnoliopsida</taxon>
        <taxon>Ranunculales</taxon>
        <taxon>Papaveraceae</taxon>
        <taxon>Papaveroideae</taxon>
        <taxon>Papaver</taxon>
    </lineage>
</organism>
<dbReference type="Proteomes" id="UP000316621">
    <property type="component" value="Chromosome 8"/>
</dbReference>
<evidence type="ECO:0000256" key="5">
    <source>
        <dbReference type="ARBA" id="ARBA00024045"/>
    </source>
</evidence>
<accession>A0A4Y7KI08</accession>
<dbReference type="Pfam" id="PF00403">
    <property type="entry name" value="HMA"/>
    <property type="match status" value="1"/>
</dbReference>
<dbReference type="OrthoDB" id="1923658at2759"/>
<evidence type="ECO:0000313" key="7">
    <source>
        <dbReference type="EMBL" id="RZC72497.1"/>
    </source>
</evidence>
<evidence type="ECO:0000256" key="4">
    <source>
        <dbReference type="ARBA" id="ARBA00023289"/>
    </source>
</evidence>
<dbReference type="OMA" id="NTHDYPN"/>
<dbReference type="PANTHER" id="PTHR45811:SF49">
    <property type="entry name" value="OS04G0667600 PROTEIN"/>
    <property type="match status" value="1"/>
</dbReference>
<gene>
    <name evidence="7" type="ORF">C5167_047976</name>
</gene>
<dbReference type="EMBL" id="CM010722">
    <property type="protein sequence ID" value="RZC72497.1"/>
    <property type="molecule type" value="Genomic_DNA"/>
</dbReference>
<dbReference type="GO" id="GO:0046872">
    <property type="term" value="F:metal ion binding"/>
    <property type="evidence" value="ECO:0007669"/>
    <property type="project" value="UniProtKB-KW"/>
</dbReference>
<dbReference type="InterPro" id="IPR036163">
    <property type="entry name" value="HMA_dom_sf"/>
</dbReference>
<dbReference type="Gramene" id="RZC72497">
    <property type="protein sequence ID" value="RZC72497"/>
    <property type="gene ID" value="C5167_047976"/>
</dbReference>
<proteinExistence type="inferred from homology"/>
<dbReference type="SUPFAM" id="SSF55008">
    <property type="entry name" value="HMA, heavy metal-associated domain"/>
    <property type="match status" value="1"/>
</dbReference>
<evidence type="ECO:0000256" key="2">
    <source>
        <dbReference type="ARBA" id="ARBA00022723"/>
    </source>
</evidence>
<dbReference type="PANTHER" id="PTHR45811">
    <property type="entry name" value="COPPER TRANSPORT PROTEIN FAMILY-RELATED"/>
    <property type="match status" value="1"/>
</dbReference>
<keyword evidence="2" id="KW-0479">Metal-binding</keyword>
<protein>
    <recommendedName>
        <fullName evidence="6">HMA domain-containing protein</fullName>
    </recommendedName>
</protein>
<evidence type="ECO:0000256" key="3">
    <source>
        <dbReference type="ARBA" id="ARBA00023288"/>
    </source>
</evidence>
<dbReference type="PROSITE" id="PS50846">
    <property type="entry name" value="HMA_2"/>
    <property type="match status" value="1"/>
</dbReference>
<sequence length="116" mass="12874">MKVVLKLDFLDSRTKQKALQSVSGLSGVDSVSIDMETKKLTIIGDVDPVAIVGKLRKACHAELDSVGPEKEPEKKKDDEPVKPEVVYALRANYYPYMPPAYYVSNTHDYPNSCVIS</sequence>
<keyword evidence="8" id="KW-1185">Reference proteome</keyword>
<name>A0A4Y7KI08_PAPSO</name>